<dbReference type="RefSeq" id="XP_024580615.1">
    <property type="nucleotide sequence ID" value="XM_024730327.1"/>
</dbReference>
<dbReference type="GeneID" id="36395061"/>
<name>A0A0P1AU67_PLAHL</name>
<proteinExistence type="predicted"/>
<accession>A0A0P1AU67</accession>
<protein>
    <submittedName>
        <fullName evidence="2">RxLR-like protein</fullName>
    </submittedName>
</protein>
<evidence type="ECO:0000313" key="2">
    <source>
        <dbReference type="EMBL" id="CEG44246.1"/>
    </source>
</evidence>
<keyword evidence="3" id="KW-1185">Reference proteome</keyword>
<evidence type="ECO:0000256" key="1">
    <source>
        <dbReference type="SAM" id="SignalP"/>
    </source>
</evidence>
<dbReference type="Proteomes" id="UP000054928">
    <property type="component" value="Unassembled WGS sequence"/>
</dbReference>
<organism evidence="2 3">
    <name type="scientific">Plasmopara halstedii</name>
    <name type="common">Downy mildew of sunflower</name>
    <dbReference type="NCBI Taxonomy" id="4781"/>
    <lineage>
        <taxon>Eukaryota</taxon>
        <taxon>Sar</taxon>
        <taxon>Stramenopiles</taxon>
        <taxon>Oomycota</taxon>
        <taxon>Peronosporomycetes</taxon>
        <taxon>Peronosporales</taxon>
        <taxon>Peronosporaceae</taxon>
        <taxon>Plasmopara</taxon>
    </lineage>
</organism>
<feature type="signal peptide" evidence="1">
    <location>
        <begin position="1"/>
        <end position="23"/>
    </location>
</feature>
<sequence length="110" mass="12540">MRSRLSLLCAVEIVSVANFLTIASDISNQNEVVDWHDNKSVGRTLVTVDDEMRMPVNALVTRLNEISRENVVENLETVVESVATSFAQNSESTYAKFLKTRKLWRQRLIK</sequence>
<dbReference type="AlphaFoldDB" id="A0A0P1AU67"/>
<feature type="chain" id="PRO_5006058932" evidence="1">
    <location>
        <begin position="24"/>
        <end position="110"/>
    </location>
</feature>
<reference evidence="3" key="1">
    <citation type="submission" date="2014-09" db="EMBL/GenBank/DDBJ databases">
        <authorList>
            <person name="Sharma Rahul"/>
            <person name="Thines Marco"/>
        </authorList>
    </citation>
    <scope>NUCLEOTIDE SEQUENCE [LARGE SCALE GENOMIC DNA]</scope>
</reference>
<keyword evidence="1" id="KW-0732">Signal</keyword>
<evidence type="ECO:0000313" key="3">
    <source>
        <dbReference type="Proteomes" id="UP000054928"/>
    </source>
</evidence>
<dbReference type="EMBL" id="CCYD01001021">
    <property type="protein sequence ID" value="CEG44246.1"/>
    <property type="molecule type" value="Genomic_DNA"/>
</dbReference>